<feature type="region of interest" description="Disordered" evidence="1">
    <location>
        <begin position="1021"/>
        <end position="1311"/>
    </location>
</feature>
<keyword evidence="3" id="KW-1185">Reference proteome</keyword>
<feature type="region of interest" description="Disordered" evidence="1">
    <location>
        <begin position="969"/>
        <end position="989"/>
    </location>
</feature>
<sequence>MAKRRRESDSDGASPETAAEHNPVFVDTSLDTHLALLVSKSDTVSNFKQKMVLEHMQCFPQFGEIKINSLKVKRRGNFYSLPDFMLVCSVFHGVKGNWFLSADASSTLTRYLNQNYLEPGTSDCPKIDARDTTDVNRIPLTLMSLRDGGGTDNNGDSEMTAGLKVKSLTKTVDSPSNYKSAENCMETESPAKKKRKMRHNDDVYHSSSMEPEVVGSGNSMVVDAVKEAPVAMLGYKQQGKPTEAAAEVSGVVNDQHNIDNMVAFQGTIVHAAAEMTNLERVNSQSILTSDNKKEDTMLSCLIPANLLVGKSETEPRQNVPTKYSDAVTLKDSNLSDRITDISGSVEDAKSDGKNIRKKKAKKAATDMDCKARKGVSIQETVVPMAEEMSNLGGILDNQRLLISDQRKVDTILESVVPDNSMAGKSENELGQNVPTDHSVDVTIEEPNLLDRSIDSSRTMRSTISAGNKKRKKVKKTAANIQDTSDLERETMKGDSSEGACRLPEGEKINLGGTANSQNLLASDKGKEETSLGNVVPENSVTKKSENGLGQNVPTDHLKGVIVKELNLSSEVVDSSGEMQYAKSDVNMKKRKAKRTAAKVQDTSNMEYEARKDEANEGTCVPAAAEKSTLNSQILLASDKGKEDTVLESVIPELKTSMSENELGQDIPPQHVEGVTVNESNFSARLLDTSGTMEDAKSDEIKRKKKKYKKTAAKVEGLSSMEHETGKGESEKMEEENQVSLNQDHDMMLSSYNRTSDSVDPDSSTKETSSLPNLLSANIVIEPIISNDGRKKKKKGKRSADNNIENSVTVQTNNVPSGSSVLNHSSTDHITGETGKTESILYHPDKDVSVKLSNSDAADANEKVRVANEGETDHRSLTQTEETLEDAGTGKKKTRKKNQSIGNSNAEFPVLEKEKQIMESNQEEKHSKITGNREKKYKSKRKKSQITSSDVQENSLIKDKKVDAEIATKENSTSFVNSEQKLGHVASSQVIPDKSEEKFEVHKSVVNTDHQGINFEQYFVHGSSQDKVGSGNKVKEATESTGAMETGRKVKKHGLPLVSNSTELQNSLKSNDQESENESRVKSARGKRDSALNSDQNSVISNSINTSVAVSGNGLIGSSPREMQTKEKKASLPKSSSGRSTTFLKNKGDKKLQPESTNLFKIPGSIFQDNSYESSGTHKTVFKTPQTKSLLTKPGSIFQDNSGEDFGDENGTVDSDATTCSPSDSSSQSGHSEGESDTSHKSIGNGSTEGKERSTMSKFDLSATKDMSMEMILRSSKQFKKAKKRIASSQSELEQNESQQIELVPESQDPNQ</sequence>
<feature type="region of interest" description="Disordered" evidence="1">
    <location>
        <begin position="1"/>
        <end position="22"/>
    </location>
</feature>
<feature type="region of interest" description="Disordered" evidence="1">
    <location>
        <begin position="785"/>
        <end position="952"/>
    </location>
</feature>
<feature type="compositionally biased region" description="Basic residues" evidence="1">
    <location>
        <begin position="1276"/>
        <end position="1285"/>
    </location>
</feature>
<proteinExistence type="predicted"/>
<feature type="compositionally biased region" description="Polar residues" evidence="1">
    <location>
        <begin position="1166"/>
        <end position="1189"/>
    </location>
</feature>
<accession>A0ABD3S495</accession>
<feature type="compositionally biased region" description="Basic and acidic residues" evidence="1">
    <location>
        <begin position="1076"/>
        <end position="1089"/>
    </location>
</feature>
<feature type="region of interest" description="Disordered" evidence="1">
    <location>
        <begin position="176"/>
        <end position="199"/>
    </location>
</feature>
<feature type="compositionally biased region" description="Low complexity" evidence="1">
    <location>
        <begin position="1287"/>
        <end position="1301"/>
    </location>
</feature>
<feature type="region of interest" description="Disordered" evidence="1">
    <location>
        <begin position="456"/>
        <end position="532"/>
    </location>
</feature>
<evidence type="ECO:0000256" key="1">
    <source>
        <dbReference type="SAM" id="MobiDB-lite"/>
    </source>
</evidence>
<feature type="region of interest" description="Disordered" evidence="1">
    <location>
        <begin position="711"/>
        <end position="772"/>
    </location>
</feature>
<feature type="compositionally biased region" description="Low complexity" evidence="1">
    <location>
        <begin position="1213"/>
        <end position="1230"/>
    </location>
</feature>
<feature type="compositionally biased region" description="Basic residues" evidence="1">
    <location>
        <begin position="934"/>
        <end position="943"/>
    </location>
</feature>
<reference evidence="2 3" key="1">
    <citation type="submission" date="2024-12" db="EMBL/GenBank/DDBJ databases">
        <title>The unique morphological basis and parallel evolutionary history of personate flowers in Penstemon.</title>
        <authorList>
            <person name="Depatie T.H."/>
            <person name="Wessinger C.A."/>
        </authorList>
    </citation>
    <scope>NUCLEOTIDE SEQUENCE [LARGE SCALE GENOMIC DNA]</scope>
    <source>
        <strain evidence="2">WTNN_2</strain>
        <tissue evidence="2">Leaf</tissue>
    </source>
</reference>
<feature type="compositionally biased region" description="Polar residues" evidence="1">
    <location>
        <begin position="749"/>
        <end position="772"/>
    </location>
</feature>
<feature type="compositionally biased region" description="Basic and acidic residues" evidence="1">
    <location>
        <begin position="485"/>
        <end position="495"/>
    </location>
</feature>
<feature type="compositionally biased region" description="Low complexity" evidence="1">
    <location>
        <begin position="1096"/>
        <end position="1110"/>
    </location>
</feature>
<feature type="compositionally biased region" description="Polar residues" evidence="1">
    <location>
        <begin position="800"/>
        <end position="824"/>
    </location>
</feature>
<dbReference type="Proteomes" id="UP001634393">
    <property type="component" value="Unassembled WGS sequence"/>
</dbReference>
<feature type="compositionally biased region" description="Polar residues" evidence="1">
    <location>
        <begin position="1057"/>
        <end position="1069"/>
    </location>
</feature>
<feature type="compositionally biased region" description="Basic and acidic residues" evidence="1">
    <location>
        <begin position="859"/>
        <end position="875"/>
    </location>
</feature>
<feature type="compositionally biased region" description="Polar residues" evidence="1">
    <location>
        <begin position="456"/>
        <end position="465"/>
    </location>
</feature>
<feature type="compositionally biased region" description="Basic and acidic residues" evidence="1">
    <location>
        <begin position="720"/>
        <end position="730"/>
    </location>
</feature>
<organism evidence="2 3">
    <name type="scientific">Penstemon smallii</name>
    <dbReference type="NCBI Taxonomy" id="265156"/>
    <lineage>
        <taxon>Eukaryota</taxon>
        <taxon>Viridiplantae</taxon>
        <taxon>Streptophyta</taxon>
        <taxon>Embryophyta</taxon>
        <taxon>Tracheophyta</taxon>
        <taxon>Spermatophyta</taxon>
        <taxon>Magnoliopsida</taxon>
        <taxon>eudicotyledons</taxon>
        <taxon>Gunneridae</taxon>
        <taxon>Pentapetalae</taxon>
        <taxon>asterids</taxon>
        <taxon>lamiids</taxon>
        <taxon>Lamiales</taxon>
        <taxon>Plantaginaceae</taxon>
        <taxon>Cheloneae</taxon>
        <taxon>Penstemon</taxon>
    </lineage>
</organism>
<evidence type="ECO:0000313" key="2">
    <source>
        <dbReference type="EMBL" id="KAL3819318.1"/>
    </source>
</evidence>
<comment type="caution">
    <text evidence="2">The sequence shown here is derived from an EMBL/GenBank/DDBJ whole genome shotgun (WGS) entry which is preliminary data.</text>
</comment>
<protein>
    <submittedName>
        <fullName evidence="2">Uncharacterized protein</fullName>
    </submittedName>
</protein>
<name>A0ABD3S495_9LAMI</name>
<gene>
    <name evidence="2" type="ORF">ACJIZ3_005223</name>
</gene>
<feature type="compositionally biased region" description="Basic and acidic residues" evidence="1">
    <location>
        <begin position="909"/>
        <end position="933"/>
    </location>
</feature>
<dbReference type="EMBL" id="JBJXBP010000007">
    <property type="protein sequence ID" value="KAL3819318.1"/>
    <property type="molecule type" value="Genomic_DNA"/>
</dbReference>
<evidence type="ECO:0000313" key="3">
    <source>
        <dbReference type="Proteomes" id="UP001634393"/>
    </source>
</evidence>
<feature type="compositionally biased region" description="Polar residues" evidence="1">
    <location>
        <begin position="1132"/>
        <end position="1143"/>
    </location>
</feature>